<evidence type="ECO:0000313" key="3">
    <source>
        <dbReference type="Proteomes" id="UP000321157"/>
    </source>
</evidence>
<organism evidence="2 3">
    <name type="scientific">Aneurinibacillus danicus</name>
    <dbReference type="NCBI Taxonomy" id="267746"/>
    <lineage>
        <taxon>Bacteria</taxon>
        <taxon>Bacillati</taxon>
        <taxon>Bacillota</taxon>
        <taxon>Bacilli</taxon>
        <taxon>Bacillales</taxon>
        <taxon>Paenibacillaceae</taxon>
        <taxon>Aneurinibacillus group</taxon>
        <taxon>Aneurinibacillus</taxon>
    </lineage>
</organism>
<feature type="compositionally biased region" description="Basic and acidic residues" evidence="1">
    <location>
        <begin position="123"/>
        <end position="137"/>
    </location>
</feature>
<feature type="compositionally biased region" description="Basic and acidic residues" evidence="1">
    <location>
        <begin position="93"/>
        <end position="116"/>
    </location>
</feature>
<dbReference type="AlphaFoldDB" id="A0A511V216"/>
<dbReference type="Proteomes" id="UP000321157">
    <property type="component" value="Unassembled WGS sequence"/>
</dbReference>
<feature type="region of interest" description="Disordered" evidence="1">
    <location>
        <begin position="93"/>
        <end position="168"/>
    </location>
</feature>
<dbReference type="OrthoDB" id="2944067at2"/>
<feature type="compositionally biased region" description="Low complexity" evidence="1">
    <location>
        <begin position="54"/>
        <end position="67"/>
    </location>
</feature>
<feature type="region of interest" description="Disordered" evidence="1">
    <location>
        <begin position="30"/>
        <end position="67"/>
    </location>
</feature>
<proteinExistence type="predicted"/>
<dbReference type="RefSeq" id="WP_146808212.1">
    <property type="nucleotide sequence ID" value="NZ_BJXX01000016.1"/>
</dbReference>
<sequence length="168" mass="18967">MKKQAWVKWAVGLSSVAAFVGLVEVTKEADARKQEAQGVPAELAAPIQQEGRTQQAKSAAQQSQAIQMDADAEKNLMDEIRMEWKDYEARKSNEQREYQRFVKDEGYDEEHDHDKDDSDDEEWEHHKELEHGDREQAHIYQGVGVKSISKGSMAGPGSEIRTAKSHAS</sequence>
<reference evidence="2 3" key="1">
    <citation type="submission" date="2019-07" db="EMBL/GenBank/DDBJ databases">
        <title>Whole genome shotgun sequence of Aneurinibacillus danicus NBRC 102444.</title>
        <authorList>
            <person name="Hosoyama A."/>
            <person name="Uohara A."/>
            <person name="Ohji S."/>
            <person name="Ichikawa N."/>
        </authorList>
    </citation>
    <scope>NUCLEOTIDE SEQUENCE [LARGE SCALE GENOMIC DNA]</scope>
    <source>
        <strain evidence="2 3">NBRC 102444</strain>
    </source>
</reference>
<evidence type="ECO:0000313" key="2">
    <source>
        <dbReference type="EMBL" id="GEN32909.1"/>
    </source>
</evidence>
<comment type="caution">
    <text evidence="2">The sequence shown here is derived from an EMBL/GenBank/DDBJ whole genome shotgun (WGS) entry which is preliminary data.</text>
</comment>
<keyword evidence="3" id="KW-1185">Reference proteome</keyword>
<evidence type="ECO:0000256" key="1">
    <source>
        <dbReference type="SAM" id="MobiDB-lite"/>
    </source>
</evidence>
<gene>
    <name evidence="2" type="ORF">ADA01nite_03690</name>
</gene>
<name>A0A511V216_9BACL</name>
<protein>
    <submittedName>
        <fullName evidence="2">Uncharacterized protein</fullName>
    </submittedName>
</protein>
<dbReference type="EMBL" id="BJXX01000016">
    <property type="protein sequence ID" value="GEN32909.1"/>
    <property type="molecule type" value="Genomic_DNA"/>
</dbReference>
<accession>A0A511V216</accession>